<evidence type="ECO:0000256" key="6">
    <source>
        <dbReference type="ARBA" id="ARBA00023033"/>
    </source>
</evidence>
<evidence type="ECO:0000313" key="9">
    <source>
        <dbReference type="EMBL" id="GAA0208138.1"/>
    </source>
</evidence>
<dbReference type="InterPro" id="IPR009078">
    <property type="entry name" value="Ferritin-like_SF"/>
</dbReference>
<protein>
    <recommendedName>
        <fullName evidence="11">Ubiquinone biosynthesis monooxygenase Coq7</fullName>
    </recommendedName>
</protein>
<keyword evidence="4" id="KW-0560">Oxidoreductase</keyword>
<keyword evidence="5" id="KW-0408">Iron</keyword>
<evidence type="ECO:0008006" key="11">
    <source>
        <dbReference type="Google" id="ProtNLM"/>
    </source>
</evidence>
<keyword evidence="10" id="KW-1185">Reference proteome</keyword>
<comment type="caution">
    <text evidence="9">The sequence shown here is derived from an EMBL/GenBank/DDBJ whole genome shotgun (WGS) entry which is preliminary data.</text>
</comment>
<accession>A0ABN0T085</accession>
<evidence type="ECO:0000256" key="3">
    <source>
        <dbReference type="ARBA" id="ARBA00022723"/>
    </source>
</evidence>
<evidence type="ECO:0000256" key="8">
    <source>
        <dbReference type="SAM" id="Phobius"/>
    </source>
</evidence>
<keyword evidence="8" id="KW-0812">Transmembrane</keyword>
<reference evidence="10" key="1">
    <citation type="journal article" date="2019" name="Int. J. Syst. Evol. Microbiol.">
        <title>The Global Catalogue of Microorganisms (GCM) 10K type strain sequencing project: providing services to taxonomists for standard genome sequencing and annotation.</title>
        <authorList>
            <consortium name="The Broad Institute Genomics Platform"/>
            <consortium name="The Broad Institute Genome Sequencing Center for Infectious Disease"/>
            <person name="Wu L."/>
            <person name="Ma J."/>
        </authorList>
    </citation>
    <scope>NUCLEOTIDE SEQUENCE [LARGE SCALE GENOMIC DNA]</scope>
    <source>
        <strain evidence="10">JCM 16211</strain>
    </source>
</reference>
<dbReference type="InterPro" id="IPR011566">
    <property type="entry name" value="Ubq_synth_Coq7"/>
</dbReference>
<name>A0ABN0T085_9GAMM</name>
<organism evidence="9 10">
    <name type="scientific">Kangiella japonica</name>
    <dbReference type="NCBI Taxonomy" id="647384"/>
    <lineage>
        <taxon>Bacteria</taxon>
        <taxon>Pseudomonadati</taxon>
        <taxon>Pseudomonadota</taxon>
        <taxon>Gammaproteobacteria</taxon>
        <taxon>Kangiellales</taxon>
        <taxon>Kangiellaceae</taxon>
        <taxon>Kangiella</taxon>
    </lineage>
</organism>
<feature type="transmembrane region" description="Helical" evidence="8">
    <location>
        <begin position="151"/>
        <end position="168"/>
    </location>
</feature>
<keyword evidence="6" id="KW-0503">Monooxygenase</keyword>
<dbReference type="Pfam" id="PF03232">
    <property type="entry name" value="COQ7"/>
    <property type="match status" value="1"/>
</dbReference>
<evidence type="ECO:0000256" key="1">
    <source>
        <dbReference type="ARBA" id="ARBA00004749"/>
    </source>
</evidence>
<dbReference type="SUPFAM" id="SSF47240">
    <property type="entry name" value="Ferritin-like"/>
    <property type="match status" value="1"/>
</dbReference>
<dbReference type="RefSeq" id="WP_343988727.1">
    <property type="nucleotide sequence ID" value="NZ_BAAAFM010000003.1"/>
</dbReference>
<evidence type="ECO:0000313" key="10">
    <source>
        <dbReference type="Proteomes" id="UP001501221"/>
    </source>
</evidence>
<dbReference type="EMBL" id="BAAAFM010000003">
    <property type="protein sequence ID" value="GAA0208138.1"/>
    <property type="molecule type" value="Genomic_DNA"/>
</dbReference>
<evidence type="ECO:0000256" key="5">
    <source>
        <dbReference type="ARBA" id="ARBA00023004"/>
    </source>
</evidence>
<evidence type="ECO:0000256" key="7">
    <source>
        <dbReference type="ARBA" id="ARBA00023136"/>
    </source>
</evidence>
<feature type="transmembrane region" description="Helical" evidence="8">
    <location>
        <begin position="67"/>
        <end position="87"/>
    </location>
</feature>
<sequence>MEEEVHRILRVDHAGETGAIQIYKAQIAVSRILYPEIVPTLSEMLAHESEHFKTFDALLKKRGIRHCYALGLWALGGMLLGFITALLGKNSIWVCTNAIETTVLNHLKHQLEFLKSVDKEAHEAVLSIKTDEESHQRHGASSQKPSFLNKPIFGLVSVSTAFAIWLSTKL</sequence>
<keyword evidence="7 8" id="KW-0472">Membrane</keyword>
<dbReference type="Proteomes" id="UP001501221">
    <property type="component" value="Unassembled WGS sequence"/>
</dbReference>
<comment type="pathway">
    <text evidence="1">Cofactor biosynthesis; ubiquinone biosynthesis.</text>
</comment>
<proteinExistence type="predicted"/>
<evidence type="ECO:0000256" key="2">
    <source>
        <dbReference type="ARBA" id="ARBA00022688"/>
    </source>
</evidence>
<evidence type="ECO:0000256" key="4">
    <source>
        <dbReference type="ARBA" id="ARBA00023002"/>
    </source>
</evidence>
<dbReference type="PANTHER" id="PTHR11237">
    <property type="entry name" value="COENZYME Q10 BIOSYNTHESIS PROTEIN 7"/>
    <property type="match status" value="1"/>
</dbReference>
<dbReference type="CDD" id="cd01042">
    <property type="entry name" value="DMQH"/>
    <property type="match status" value="1"/>
</dbReference>
<keyword evidence="2" id="KW-0831">Ubiquinone biosynthesis</keyword>
<dbReference type="PANTHER" id="PTHR11237:SF4">
    <property type="entry name" value="5-DEMETHOXYUBIQUINONE HYDROXYLASE, MITOCHONDRIAL"/>
    <property type="match status" value="1"/>
</dbReference>
<gene>
    <name evidence="9" type="ORF">GCM10009123_14530</name>
</gene>
<keyword evidence="3" id="KW-0479">Metal-binding</keyword>
<keyword evidence="8" id="KW-1133">Transmembrane helix</keyword>